<dbReference type="Proteomes" id="UP001054945">
    <property type="component" value="Unassembled WGS sequence"/>
</dbReference>
<keyword evidence="3" id="KW-1185">Reference proteome</keyword>
<dbReference type="AlphaFoldDB" id="A0AAV4MNR9"/>
<accession>A0AAV4MNR9</accession>
<comment type="caution">
    <text evidence="2">The sequence shown here is derived from an EMBL/GenBank/DDBJ whole genome shotgun (WGS) entry which is preliminary data.</text>
</comment>
<sequence>MWKHQKLGIAVFCARLQNTSRLSVSLSFGRTSFAQATSEICAFRFTSEPEIRKPLIQHMGKLQHVNNTKSTSAMDIDPRPTSWNSLCPTYINSRRNKLLQEESEGPVIGSPPPAGPPKVSWDGNYPTDVPNLKPSHNSSEEQASSMDTSELSCRIQNIHLQPQQPIIICETVEDAKVDQNAEGPSSSASLAVPSVDIGNEKKRPPLPAPFKFYVGVDVKRFHWQFAK</sequence>
<organism evidence="2 3">
    <name type="scientific">Caerostris extrusa</name>
    <name type="common">Bark spider</name>
    <name type="synonym">Caerostris bankana</name>
    <dbReference type="NCBI Taxonomy" id="172846"/>
    <lineage>
        <taxon>Eukaryota</taxon>
        <taxon>Metazoa</taxon>
        <taxon>Ecdysozoa</taxon>
        <taxon>Arthropoda</taxon>
        <taxon>Chelicerata</taxon>
        <taxon>Arachnida</taxon>
        <taxon>Araneae</taxon>
        <taxon>Araneomorphae</taxon>
        <taxon>Entelegynae</taxon>
        <taxon>Araneoidea</taxon>
        <taxon>Araneidae</taxon>
        <taxon>Caerostris</taxon>
    </lineage>
</organism>
<evidence type="ECO:0000313" key="2">
    <source>
        <dbReference type="EMBL" id="GIX73182.1"/>
    </source>
</evidence>
<proteinExistence type="predicted"/>
<name>A0AAV4MNR9_CAEEX</name>
<protein>
    <submittedName>
        <fullName evidence="2">Uncharacterized protein</fullName>
    </submittedName>
</protein>
<evidence type="ECO:0000256" key="1">
    <source>
        <dbReference type="SAM" id="MobiDB-lite"/>
    </source>
</evidence>
<dbReference type="EMBL" id="BPLR01019926">
    <property type="protein sequence ID" value="GIX73182.1"/>
    <property type="molecule type" value="Genomic_DNA"/>
</dbReference>
<feature type="compositionally biased region" description="Polar residues" evidence="1">
    <location>
        <begin position="134"/>
        <end position="146"/>
    </location>
</feature>
<reference evidence="2 3" key="1">
    <citation type="submission" date="2021-06" db="EMBL/GenBank/DDBJ databases">
        <title>Caerostris extrusa draft genome.</title>
        <authorList>
            <person name="Kono N."/>
            <person name="Arakawa K."/>
        </authorList>
    </citation>
    <scope>NUCLEOTIDE SEQUENCE [LARGE SCALE GENOMIC DNA]</scope>
</reference>
<gene>
    <name evidence="2" type="primary">AVEN_163989_1</name>
    <name evidence="2" type="ORF">CEXT_213511</name>
</gene>
<feature type="region of interest" description="Disordered" evidence="1">
    <location>
        <begin position="101"/>
        <end position="146"/>
    </location>
</feature>
<evidence type="ECO:0000313" key="3">
    <source>
        <dbReference type="Proteomes" id="UP001054945"/>
    </source>
</evidence>